<feature type="signal peptide" evidence="2">
    <location>
        <begin position="1"/>
        <end position="20"/>
    </location>
</feature>
<name>A0A8B9AIY1_PHODC</name>
<evidence type="ECO:0000313" key="4">
    <source>
        <dbReference type="RefSeq" id="XP_008784069.1"/>
    </source>
</evidence>
<feature type="coiled-coil region" evidence="1">
    <location>
        <begin position="56"/>
        <end position="83"/>
    </location>
</feature>
<reference evidence="3" key="1">
    <citation type="journal article" date="2019" name="Nat. Commun.">
        <title>Genome-wide association mapping of date palm fruit traits.</title>
        <authorList>
            <person name="Hazzouri K.M."/>
            <person name="Gros-Balthazard M."/>
            <person name="Flowers J.M."/>
            <person name="Copetti D."/>
            <person name="Lemansour A."/>
            <person name="Lebrun M."/>
            <person name="Masmoudi K."/>
            <person name="Ferrand S."/>
            <person name="Dhar M.I."/>
            <person name="Fresquez Z.A."/>
            <person name="Rosas U."/>
            <person name="Zhang J."/>
            <person name="Talag J."/>
            <person name="Lee S."/>
            <person name="Kudrna D."/>
            <person name="Powell R.F."/>
            <person name="Leitch I.J."/>
            <person name="Krueger R.R."/>
            <person name="Wing R.A."/>
            <person name="Amiri K.M.A."/>
            <person name="Purugganan M.D."/>
        </authorList>
    </citation>
    <scope>NUCLEOTIDE SEQUENCE [LARGE SCALE GENOMIC DNA]</scope>
    <source>
        <strain evidence="3">cv. Khalas</strain>
    </source>
</reference>
<dbReference type="AlphaFoldDB" id="A0A8B9AIY1"/>
<sequence length="109" mass="12373">MMSRPVVLVFLLVILIITSQFEWKAQLANEIEASRSISQKQQHVSSREEIVKEKIILSQEKNIQRLNELVQSLQRQLLQCRSSNNTVNGTGNSLAANVNEIEGQQIVED</sequence>
<organism evidence="3 5">
    <name type="scientific">Phoenix dactylifera</name>
    <name type="common">Date palm</name>
    <dbReference type="NCBI Taxonomy" id="42345"/>
    <lineage>
        <taxon>Eukaryota</taxon>
        <taxon>Viridiplantae</taxon>
        <taxon>Streptophyta</taxon>
        <taxon>Embryophyta</taxon>
        <taxon>Tracheophyta</taxon>
        <taxon>Spermatophyta</taxon>
        <taxon>Magnoliopsida</taxon>
        <taxon>Liliopsida</taxon>
        <taxon>Arecaceae</taxon>
        <taxon>Coryphoideae</taxon>
        <taxon>Phoeniceae</taxon>
        <taxon>Phoenix</taxon>
    </lineage>
</organism>
<evidence type="ECO:0000313" key="5">
    <source>
        <dbReference type="RefSeq" id="XP_038986676.1"/>
    </source>
</evidence>
<feature type="chain" id="PRO_5044668622" evidence="2">
    <location>
        <begin position="21"/>
        <end position="109"/>
    </location>
</feature>
<protein>
    <submittedName>
        <fullName evidence="4 5">Uncharacterized protein LOC103703123</fullName>
    </submittedName>
</protein>
<proteinExistence type="predicted"/>
<dbReference type="RefSeq" id="XP_008784069.1">
    <property type="nucleotide sequence ID" value="XM_008785847.4"/>
</dbReference>
<evidence type="ECO:0000256" key="1">
    <source>
        <dbReference type="SAM" id="Coils"/>
    </source>
</evidence>
<dbReference type="GeneID" id="103703123"/>
<keyword evidence="2" id="KW-0732">Signal</keyword>
<keyword evidence="1" id="KW-0175">Coiled coil</keyword>
<dbReference type="Proteomes" id="UP000228380">
    <property type="component" value="Chromosome 10"/>
</dbReference>
<dbReference type="OrthoDB" id="1930404at2759"/>
<keyword evidence="3" id="KW-1185">Reference proteome</keyword>
<dbReference type="KEGG" id="pda:103703123"/>
<reference evidence="4 5" key="2">
    <citation type="submission" date="2025-04" db="UniProtKB">
        <authorList>
            <consortium name="RefSeq"/>
        </authorList>
    </citation>
    <scope>IDENTIFICATION</scope>
    <source>
        <tissue evidence="4 5">Young leaves</tissue>
    </source>
</reference>
<evidence type="ECO:0000256" key="2">
    <source>
        <dbReference type="SAM" id="SignalP"/>
    </source>
</evidence>
<dbReference type="RefSeq" id="XP_038986676.1">
    <property type="nucleotide sequence ID" value="XM_039130748.1"/>
</dbReference>
<dbReference type="PANTHER" id="PTHR34564">
    <property type="entry name" value="PEPTIDYL-PROLYL CIS-TRANS ISOMERASE G"/>
    <property type="match status" value="1"/>
</dbReference>
<evidence type="ECO:0000313" key="3">
    <source>
        <dbReference type="Proteomes" id="UP000228380"/>
    </source>
</evidence>
<dbReference type="PANTHER" id="PTHR34564:SF3">
    <property type="entry name" value="PEPTIDYL-PROLYL CIS-TRANS ISOMERASE G"/>
    <property type="match status" value="1"/>
</dbReference>
<gene>
    <name evidence="4 5" type="primary">LOC103703123</name>
</gene>
<accession>A0A8B9AIY1</accession>